<gene>
    <name evidence="2" type="ORF">FSB_LOCUS5306</name>
</gene>
<protein>
    <submittedName>
        <fullName evidence="2">Uncharacterized protein</fullName>
    </submittedName>
</protein>
<sequence length="319" mass="36121">MASSSRGSCPLVALDYHDFRVVQMRVWWDLLNAEDHAHIKREIDLVPIVEEYSQLLQLSDSSNDIYVPTQGYRANKVLEKVFGLTHDVVKREVCKEDATWQKANISHDFLTVHFSRIQCLMNLLGDFSDGDDGWTAFRVTAFKISFACIILFPSTINRIDLGVVPLISCLSIDISIVSAIISETTPYYLARHTIRQTMDIALLFTDTEWSSPFIPKPILQPDVVYPSAHTSLRDLTFEGHLERIIGLEGELDDARAELETLHAERASQSDAYSLQQSMRCTLLRSEVEKANLRLDLTVQQENVAVLRECVPLTPTPTLQ</sequence>
<evidence type="ECO:0000313" key="2">
    <source>
        <dbReference type="EMBL" id="SPC77424.1"/>
    </source>
</evidence>
<dbReference type="AlphaFoldDB" id="A0A2N9ES82"/>
<evidence type="ECO:0000256" key="1">
    <source>
        <dbReference type="SAM" id="Coils"/>
    </source>
</evidence>
<dbReference type="EMBL" id="OIVN01000271">
    <property type="protein sequence ID" value="SPC77424.1"/>
    <property type="molecule type" value="Genomic_DNA"/>
</dbReference>
<feature type="coiled-coil region" evidence="1">
    <location>
        <begin position="244"/>
        <end position="271"/>
    </location>
</feature>
<organism evidence="2">
    <name type="scientific">Fagus sylvatica</name>
    <name type="common">Beechnut</name>
    <dbReference type="NCBI Taxonomy" id="28930"/>
    <lineage>
        <taxon>Eukaryota</taxon>
        <taxon>Viridiplantae</taxon>
        <taxon>Streptophyta</taxon>
        <taxon>Embryophyta</taxon>
        <taxon>Tracheophyta</taxon>
        <taxon>Spermatophyta</taxon>
        <taxon>Magnoliopsida</taxon>
        <taxon>eudicotyledons</taxon>
        <taxon>Gunneridae</taxon>
        <taxon>Pentapetalae</taxon>
        <taxon>rosids</taxon>
        <taxon>fabids</taxon>
        <taxon>Fagales</taxon>
        <taxon>Fagaceae</taxon>
        <taxon>Fagus</taxon>
    </lineage>
</organism>
<accession>A0A2N9ES82</accession>
<keyword evidence="1" id="KW-0175">Coiled coil</keyword>
<name>A0A2N9ES82_FAGSY</name>
<proteinExistence type="predicted"/>
<reference evidence="2" key="1">
    <citation type="submission" date="2018-02" db="EMBL/GenBank/DDBJ databases">
        <authorList>
            <person name="Cohen D.B."/>
            <person name="Kent A.D."/>
        </authorList>
    </citation>
    <scope>NUCLEOTIDE SEQUENCE</scope>
</reference>